<evidence type="ECO:0000313" key="7">
    <source>
        <dbReference type="EMBL" id="GAG28245.1"/>
    </source>
</evidence>
<dbReference type="GO" id="GO:0005524">
    <property type="term" value="F:ATP binding"/>
    <property type="evidence" value="ECO:0007669"/>
    <property type="project" value="UniProtKB-KW"/>
</dbReference>
<dbReference type="EMBL" id="BARS01048762">
    <property type="protein sequence ID" value="GAG28245.1"/>
    <property type="molecule type" value="Genomic_DNA"/>
</dbReference>
<keyword evidence="1" id="KW-0436">Ligase</keyword>
<reference evidence="7" key="1">
    <citation type="journal article" date="2014" name="Front. Microbiol.">
        <title>High frequency of phylogenetically diverse reductive dehalogenase-homologous genes in deep subseafloor sedimentary metagenomes.</title>
        <authorList>
            <person name="Kawai M."/>
            <person name="Futagami T."/>
            <person name="Toyoda A."/>
            <person name="Takaki Y."/>
            <person name="Nishi S."/>
            <person name="Hori S."/>
            <person name="Arai W."/>
            <person name="Tsubouchi T."/>
            <person name="Morono Y."/>
            <person name="Uchiyama I."/>
            <person name="Ito T."/>
            <person name="Fujiyama A."/>
            <person name="Inagaki F."/>
            <person name="Takami H."/>
        </authorList>
    </citation>
    <scope>NUCLEOTIDE SEQUENCE</scope>
    <source>
        <strain evidence="7">Expedition CK06-06</strain>
    </source>
</reference>
<dbReference type="PANTHER" id="PTHR42780:SF1">
    <property type="entry name" value="ISOLEUCINE--TRNA LIGASE, CYTOPLASMIC"/>
    <property type="match status" value="1"/>
</dbReference>
<dbReference type="InterPro" id="IPR023586">
    <property type="entry name" value="Ile-tRNA-ligase_type2"/>
</dbReference>
<keyword evidence="2" id="KW-0547">Nucleotide-binding</keyword>
<dbReference type="AlphaFoldDB" id="X0WC67"/>
<dbReference type="SUPFAM" id="SSF47323">
    <property type="entry name" value="Anticodon-binding domain of a subclass of class I aminoacyl-tRNA synthetases"/>
    <property type="match status" value="1"/>
</dbReference>
<feature type="domain" description="Methionyl/Valyl/Leucyl/Isoleucyl-tRNA synthetase anticodon-binding" evidence="6">
    <location>
        <begin position="4"/>
        <end position="150"/>
    </location>
</feature>
<organism evidence="7">
    <name type="scientific">marine sediment metagenome</name>
    <dbReference type="NCBI Taxonomy" id="412755"/>
    <lineage>
        <taxon>unclassified sequences</taxon>
        <taxon>metagenomes</taxon>
        <taxon>ecological metagenomes</taxon>
    </lineage>
</organism>
<protein>
    <recommendedName>
        <fullName evidence="6">Methionyl/Valyl/Leucyl/Isoleucyl-tRNA synthetase anticodon-binding domain-containing protein</fullName>
    </recommendedName>
</protein>
<sequence>LNIWVVSKINSLAQEVKELLDDYLIFKAAEVIQNFVINQLSNWYLRLIRKRLLDKDQEAYNVIFYTFDILNRLMAPFVPFLTERVFLKVQQDFEYMKDAKSVHLTDFPEGKEKLIDDFIIEEMDFIIDLTQDFRALREQVKIKIRQPIKEYLVNFDDKHKTIVEKFDNLIKSELNVKEINFIDEKKAKSLYTEELILNKGAIGKDFKRDREKIEKFLISMDLEDFKQKMLKGKFTTKINKKE</sequence>
<dbReference type="PANTHER" id="PTHR42780">
    <property type="entry name" value="SOLEUCYL-TRNA SYNTHETASE"/>
    <property type="match status" value="1"/>
</dbReference>
<comment type="caution">
    <text evidence="7">The sequence shown here is derived from an EMBL/GenBank/DDBJ whole genome shotgun (WGS) entry which is preliminary data.</text>
</comment>
<accession>X0WC67</accession>
<gene>
    <name evidence="7" type="ORF">S01H1_73019</name>
</gene>
<keyword evidence="3" id="KW-0067">ATP-binding</keyword>
<feature type="non-terminal residue" evidence="7">
    <location>
        <position position="242"/>
    </location>
</feature>
<dbReference type="GO" id="GO:0006428">
    <property type="term" value="P:isoleucyl-tRNA aminoacylation"/>
    <property type="evidence" value="ECO:0007669"/>
    <property type="project" value="TreeGrafter"/>
</dbReference>
<keyword evidence="5" id="KW-0030">Aminoacyl-tRNA synthetase</keyword>
<evidence type="ECO:0000256" key="2">
    <source>
        <dbReference type="ARBA" id="ARBA00022741"/>
    </source>
</evidence>
<dbReference type="GO" id="GO:0004822">
    <property type="term" value="F:isoleucine-tRNA ligase activity"/>
    <property type="evidence" value="ECO:0007669"/>
    <property type="project" value="InterPro"/>
</dbReference>
<evidence type="ECO:0000256" key="3">
    <source>
        <dbReference type="ARBA" id="ARBA00022840"/>
    </source>
</evidence>
<dbReference type="Gene3D" id="1.10.730.10">
    <property type="entry name" value="Isoleucyl-tRNA Synthetase, Domain 1"/>
    <property type="match status" value="1"/>
</dbReference>
<dbReference type="InterPro" id="IPR013155">
    <property type="entry name" value="M/V/L/I-tRNA-synth_anticd-bd"/>
</dbReference>
<name>X0WC67_9ZZZZ</name>
<dbReference type="Pfam" id="PF08264">
    <property type="entry name" value="Anticodon_1"/>
    <property type="match status" value="1"/>
</dbReference>
<evidence type="ECO:0000259" key="6">
    <source>
        <dbReference type="Pfam" id="PF08264"/>
    </source>
</evidence>
<dbReference type="InterPro" id="IPR009080">
    <property type="entry name" value="tRNAsynth_Ia_anticodon-bd"/>
</dbReference>
<keyword evidence="4" id="KW-0648">Protein biosynthesis</keyword>
<evidence type="ECO:0000256" key="4">
    <source>
        <dbReference type="ARBA" id="ARBA00022917"/>
    </source>
</evidence>
<feature type="non-terminal residue" evidence="7">
    <location>
        <position position="1"/>
    </location>
</feature>
<evidence type="ECO:0000256" key="5">
    <source>
        <dbReference type="ARBA" id="ARBA00023146"/>
    </source>
</evidence>
<proteinExistence type="predicted"/>
<evidence type="ECO:0000256" key="1">
    <source>
        <dbReference type="ARBA" id="ARBA00022598"/>
    </source>
</evidence>